<dbReference type="InterPro" id="IPR038109">
    <property type="entry name" value="DNA_bind_recomb_sf"/>
</dbReference>
<organism evidence="3 4">
    <name type="scientific">Pseudochrobactrum kiredjianiae</name>
    <dbReference type="NCBI Taxonomy" id="386305"/>
    <lineage>
        <taxon>Bacteria</taxon>
        <taxon>Pseudomonadati</taxon>
        <taxon>Pseudomonadota</taxon>
        <taxon>Alphaproteobacteria</taxon>
        <taxon>Hyphomicrobiales</taxon>
        <taxon>Brucellaceae</taxon>
        <taxon>Pseudochrobactrum</taxon>
    </lineage>
</organism>
<dbReference type="InterPro" id="IPR036162">
    <property type="entry name" value="Resolvase-like_N_sf"/>
</dbReference>
<evidence type="ECO:0000259" key="1">
    <source>
        <dbReference type="PROSITE" id="PS51736"/>
    </source>
</evidence>
<comment type="caution">
    <text evidence="3">The sequence shown here is derived from an EMBL/GenBank/DDBJ whole genome shotgun (WGS) entry which is preliminary data.</text>
</comment>
<dbReference type="Proteomes" id="UP001597263">
    <property type="component" value="Unassembled WGS sequence"/>
</dbReference>
<dbReference type="SMART" id="SM00857">
    <property type="entry name" value="Resolvase"/>
    <property type="match status" value="1"/>
</dbReference>
<dbReference type="InterPro" id="IPR006119">
    <property type="entry name" value="Resolv_N"/>
</dbReference>
<protein>
    <submittedName>
        <fullName evidence="3">Recombinase family protein</fullName>
    </submittedName>
</protein>
<dbReference type="Pfam" id="PF13408">
    <property type="entry name" value="Zn_ribbon_recom"/>
    <property type="match status" value="1"/>
</dbReference>
<dbReference type="Gene3D" id="3.40.50.1390">
    <property type="entry name" value="Resolvase, N-terminal catalytic domain"/>
    <property type="match status" value="1"/>
</dbReference>
<gene>
    <name evidence="3" type="ORF">ACFQ35_01490</name>
</gene>
<proteinExistence type="predicted"/>
<name>A0ABW3V1U5_9HYPH</name>
<dbReference type="Pfam" id="PF00239">
    <property type="entry name" value="Resolvase"/>
    <property type="match status" value="1"/>
</dbReference>
<evidence type="ECO:0000313" key="3">
    <source>
        <dbReference type="EMBL" id="MFD1225859.1"/>
    </source>
</evidence>
<accession>A0ABW3V1U5</accession>
<dbReference type="PANTHER" id="PTHR30461">
    <property type="entry name" value="DNA-INVERTASE FROM LAMBDOID PROPHAGE"/>
    <property type="match status" value="1"/>
</dbReference>
<evidence type="ECO:0000313" key="4">
    <source>
        <dbReference type="Proteomes" id="UP001597263"/>
    </source>
</evidence>
<dbReference type="PANTHER" id="PTHR30461:SF23">
    <property type="entry name" value="DNA RECOMBINASE-RELATED"/>
    <property type="match status" value="1"/>
</dbReference>
<evidence type="ECO:0000259" key="2">
    <source>
        <dbReference type="PROSITE" id="PS51737"/>
    </source>
</evidence>
<dbReference type="CDD" id="cd00338">
    <property type="entry name" value="Ser_Recombinase"/>
    <property type="match status" value="1"/>
</dbReference>
<dbReference type="InterPro" id="IPR011109">
    <property type="entry name" value="DNA_bind_recombinase_dom"/>
</dbReference>
<dbReference type="Gene3D" id="3.90.1750.20">
    <property type="entry name" value="Putative Large Serine Recombinase, Chain B, Domain 2"/>
    <property type="match status" value="1"/>
</dbReference>
<dbReference type="PROSITE" id="PS51736">
    <property type="entry name" value="RECOMBINASES_3"/>
    <property type="match status" value="1"/>
</dbReference>
<feature type="domain" description="Resolvase/invertase-type recombinase catalytic" evidence="1">
    <location>
        <begin position="18"/>
        <end position="177"/>
    </location>
</feature>
<reference evidence="4" key="1">
    <citation type="journal article" date="2019" name="Int. J. Syst. Evol. Microbiol.">
        <title>The Global Catalogue of Microorganisms (GCM) 10K type strain sequencing project: providing services to taxonomists for standard genome sequencing and annotation.</title>
        <authorList>
            <consortium name="The Broad Institute Genomics Platform"/>
            <consortium name="The Broad Institute Genome Sequencing Center for Infectious Disease"/>
            <person name="Wu L."/>
            <person name="Ma J."/>
        </authorList>
    </citation>
    <scope>NUCLEOTIDE SEQUENCE [LARGE SCALE GENOMIC DNA]</scope>
    <source>
        <strain evidence="4">CCUG 49584</strain>
    </source>
</reference>
<feature type="domain" description="Recombinase" evidence="2">
    <location>
        <begin position="167"/>
        <end position="312"/>
    </location>
</feature>
<dbReference type="PROSITE" id="PS51737">
    <property type="entry name" value="RECOMBINASE_DNA_BIND"/>
    <property type="match status" value="1"/>
</dbReference>
<dbReference type="SUPFAM" id="SSF53041">
    <property type="entry name" value="Resolvase-like"/>
    <property type="match status" value="1"/>
</dbReference>
<dbReference type="RefSeq" id="WP_289388265.1">
    <property type="nucleotide sequence ID" value="NZ_JAUCBM010000010.1"/>
</dbReference>
<keyword evidence="4" id="KW-1185">Reference proteome</keyword>
<dbReference type="InterPro" id="IPR050639">
    <property type="entry name" value="SSR_resolvase"/>
</dbReference>
<dbReference type="InterPro" id="IPR025827">
    <property type="entry name" value="Zn_ribbon_recom_dom"/>
</dbReference>
<dbReference type="Pfam" id="PF07508">
    <property type="entry name" value="Recombinase"/>
    <property type="match status" value="1"/>
</dbReference>
<dbReference type="EMBL" id="JBHTMA010000004">
    <property type="protein sequence ID" value="MFD1225859.1"/>
    <property type="molecule type" value="Genomic_DNA"/>
</dbReference>
<sequence>MNSYDKFRNHTSLNRPLRVAIYARFSTDKQHQQSIIDQNDICSDFAQSEGWEIVKFYHDEAICGSLLQLRTGIQHLLRDAMMGAFDIVLTEATDRLSRNQEYRVHIFNTLKYNRVRIQTLSEGMISEIHIRLIGTTNAKTNTQMGEKIFQGMRERVKIARWAGGPPPYGYKLARRSATTDLNNDNKGRLVIVPAAAKIVERIYKEYAAGHSPISIARRLNAEGIPSPSGKQWCDSTIRGHAKNSTGILNNECYNGLYIWNKHDFARNPYTDRRNRRINPRELWHMAAVPAWKIIDDDLYRAVRLRQAQVTQNNTKSIKKTQNSHEQMRLNASPRPHKLLLGLIRCGCCEGLYTPRSKKLFSCSSHERKGSCRNSRTVSGPMIEKHIYNSFKDMLNDKNALDAMFDAFEKEFRNLMDTDTSDGQHTRKLLEKVTREINAMVDEIKNGLCSDSLTAELVKQEQVKKDLEYQLETGLEVCSPHRDDILTHYQNAVADLFTFLKARSETHAASQLIRPLIDKVTVVPGLKRGEIELLFAGSITALPPFGTWQKFGGTGRKQI</sequence>